<evidence type="ECO:0000256" key="3">
    <source>
        <dbReference type="ARBA" id="ARBA00013229"/>
    </source>
</evidence>
<dbReference type="PANTHER" id="PTHR31321:SF134">
    <property type="entry name" value="PECTINESTERASE"/>
    <property type="match status" value="1"/>
</dbReference>
<evidence type="ECO:0000256" key="9">
    <source>
        <dbReference type="PROSITE-ProRule" id="PRU10040"/>
    </source>
</evidence>
<dbReference type="Proteomes" id="UP000515121">
    <property type="component" value="Unplaced"/>
</dbReference>
<comment type="similarity">
    <text evidence="2">Belongs to the pectinesterase family.</text>
</comment>
<evidence type="ECO:0000256" key="10">
    <source>
        <dbReference type="RuleBase" id="RU000589"/>
    </source>
</evidence>
<dbReference type="UniPathway" id="UPA00545">
    <property type="reaction ID" value="UER00823"/>
</dbReference>
<dbReference type="InterPro" id="IPR033131">
    <property type="entry name" value="Pectinesterase_Asp_AS"/>
</dbReference>
<feature type="signal peptide" evidence="10">
    <location>
        <begin position="1"/>
        <end position="24"/>
    </location>
</feature>
<dbReference type="EC" id="3.1.1.11" evidence="3 10"/>
<protein>
    <recommendedName>
        <fullName evidence="3 10">Pectinesterase</fullName>
        <ecNumber evidence="3 10">3.1.1.11</ecNumber>
    </recommendedName>
</protein>
<gene>
    <name evidence="13" type="primary">LOC111306030</name>
</gene>
<organism evidence="12 13">
    <name type="scientific">Durio zibethinus</name>
    <name type="common">Durian</name>
    <dbReference type="NCBI Taxonomy" id="66656"/>
    <lineage>
        <taxon>Eukaryota</taxon>
        <taxon>Viridiplantae</taxon>
        <taxon>Streptophyta</taxon>
        <taxon>Embryophyta</taxon>
        <taxon>Tracheophyta</taxon>
        <taxon>Spermatophyta</taxon>
        <taxon>Magnoliopsida</taxon>
        <taxon>eudicotyledons</taxon>
        <taxon>Gunneridae</taxon>
        <taxon>Pentapetalae</taxon>
        <taxon>rosids</taxon>
        <taxon>malvids</taxon>
        <taxon>Malvales</taxon>
        <taxon>Malvaceae</taxon>
        <taxon>Helicteroideae</taxon>
        <taxon>Durio</taxon>
    </lineage>
</organism>
<keyword evidence="12" id="KW-1185">Reference proteome</keyword>
<evidence type="ECO:0000256" key="6">
    <source>
        <dbReference type="ARBA" id="ARBA00023180"/>
    </source>
</evidence>
<reference evidence="13" key="1">
    <citation type="submission" date="2025-08" db="UniProtKB">
        <authorList>
            <consortium name="RefSeq"/>
        </authorList>
    </citation>
    <scope>IDENTIFICATION</scope>
    <source>
        <tissue evidence="13">Fruit stalk</tissue>
    </source>
</reference>
<dbReference type="GO" id="GO:0042545">
    <property type="term" value="P:cell wall modification"/>
    <property type="evidence" value="ECO:0007669"/>
    <property type="project" value="UniProtKB-UniRule"/>
</dbReference>
<evidence type="ECO:0000256" key="4">
    <source>
        <dbReference type="ARBA" id="ARBA00022801"/>
    </source>
</evidence>
<dbReference type="InterPro" id="IPR012334">
    <property type="entry name" value="Pectin_lyas_fold"/>
</dbReference>
<evidence type="ECO:0000313" key="12">
    <source>
        <dbReference type="Proteomes" id="UP000515121"/>
    </source>
</evidence>
<keyword evidence="6" id="KW-0325">Glycoprotein</keyword>
<comment type="catalytic activity">
    <reaction evidence="7 10">
        <text>[(1-&gt;4)-alpha-D-galacturonosyl methyl ester](n) + n H2O = [(1-&gt;4)-alpha-D-galacturonosyl](n) + n methanol + n H(+)</text>
        <dbReference type="Rhea" id="RHEA:22380"/>
        <dbReference type="Rhea" id="RHEA-COMP:14570"/>
        <dbReference type="Rhea" id="RHEA-COMP:14573"/>
        <dbReference type="ChEBI" id="CHEBI:15377"/>
        <dbReference type="ChEBI" id="CHEBI:15378"/>
        <dbReference type="ChEBI" id="CHEBI:17790"/>
        <dbReference type="ChEBI" id="CHEBI:140522"/>
        <dbReference type="ChEBI" id="CHEBI:140523"/>
        <dbReference type="EC" id="3.1.1.11"/>
    </reaction>
</comment>
<dbReference type="OrthoDB" id="2019149at2759"/>
<dbReference type="GO" id="GO:0030599">
    <property type="term" value="F:pectinesterase activity"/>
    <property type="evidence" value="ECO:0007669"/>
    <property type="project" value="UniProtKB-UniRule"/>
</dbReference>
<keyword evidence="4 10" id="KW-0378">Hydrolase</keyword>
<dbReference type="GO" id="GO:0045490">
    <property type="term" value="P:pectin catabolic process"/>
    <property type="evidence" value="ECO:0007669"/>
    <property type="project" value="UniProtKB-UniRule"/>
</dbReference>
<dbReference type="Pfam" id="PF01095">
    <property type="entry name" value="Pectinesterase"/>
    <property type="match status" value="1"/>
</dbReference>
<dbReference type="KEGG" id="dzi:111306030"/>
<evidence type="ECO:0000256" key="1">
    <source>
        <dbReference type="ARBA" id="ARBA00005184"/>
    </source>
</evidence>
<evidence type="ECO:0000313" key="13">
    <source>
        <dbReference type="RefSeq" id="XP_022759667.1"/>
    </source>
</evidence>
<dbReference type="Gene3D" id="2.160.20.10">
    <property type="entry name" value="Single-stranded right-handed beta-helix, Pectin lyase-like"/>
    <property type="match status" value="1"/>
</dbReference>
<evidence type="ECO:0000259" key="11">
    <source>
        <dbReference type="Pfam" id="PF01095"/>
    </source>
</evidence>
<dbReference type="PANTHER" id="PTHR31321">
    <property type="entry name" value="ACYL-COA THIOESTER HYDROLASE YBHC-RELATED"/>
    <property type="match status" value="1"/>
</dbReference>
<feature type="chain" id="PRO_5028524223" description="Pectinesterase" evidence="10">
    <location>
        <begin position="25"/>
        <end position="350"/>
    </location>
</feature>
<evidence type="ECO:0000256" key="7">
    <source>
        <dbReference type="ARBA" id="ARBA00047928"/>
    </source>
</evidence>
<name>A0A6P6A4F8_DURZI</name>
<dbReference type="GeneID" id="111306030"/>
<dbReference type="SUPFAM" id="SSF51126">
    <property type="entry name" value="Pectin lyase-like"/>
    <property type="match status" value="1"/>
</dbReference>
<sequence>MQRLHNILAFVLIELLLYFGISETLECEMVSDSKFKVADTITVDQSGKGDFKTVQNAIDSILFNNNKWIRTLISPGIFREKVSIPANKSCIFLRGAGSKLTSIEWGDHMDTCDSATFTSSPDNIVAKRITFKNIYDILSGPDTKKNVIPALAARIYGDKSAFYNCAFLGLQDTLWDVQGRHYFYNCYVEGAIDFIFGRGQSIYQRCEINPTAGKYAPEYPYGYITAQGRNSSDDPSGFVFKSCVFTGTGKTYLGRAYGAYSRVIIYNSQLSDSIIPSGWDAWSFVHHEGNLMYAEADCRGPGANTSKRVPWLKKLSASQLNQFLNISYIDKEGWIAKLPKVSSVVMNSLF</sequence>
<dbReference type="AlphaFoldDB" id="A0A6P6A4F8"/>
<evidence type="ECO:0000256" key="8">
    <source>
        <dbReference type="ARBA" id="ARBA00057335"/>
    </source>
</evidence>
<evidence type="ECO:0000256" key="5">
    <source>
        <dbReference type="ARBA" id="ARBA00023085"/>
    </source>
</evidence>
<comment type="function">
    <text evidence="8">Acts in the modification of cell walls via demethylesterification of cell wall pectin.</text>
</comment>
<keyword evidence="10" id="KW-0732">Signal</keyword>
<proteinExistence type="inferred from homology"/>
<feature type="active site" evidence="9">
    <location>
        <position position="193"/>
    </location>
</feature>
<dbReference type="InterPro" id="IPR000070">
    <property type="entry name" value="Pectinesterase_cat"/>
</dbReference>
<keyword evidence="5 10" id="KW-0063">Aspartyl esterase</keyword>
<dbReference type="RefSeq" id="XP_022759667.1">
    <property type="nucleotide sequence ID" value="XM_022903932.1"/>
</dbReference>
<evidence type="ECO:0000256" key="2">
    <source>
        <dbReference type="ARBA" id="ARBA00008891"/>
    </source>
</evidence>
<feature type="domain" description="Pectinesterase catalytic" evidence="11">
    <location>
        <begin position="41"/>
        <end position="330"/>
    </location>
</feature>
<dbReference type="PROSITE" id="PS00503">
    <property type="entry name" value="PECTINESTERASE_2"/>
    <property type="match status" value="1"/>
</dbReference>
<accession>A0A6P6A4F8</accession>
<comment type="pathway">
    <text evidence="1 10">Glycan metabolism; pectin degradation; 2-dehydro-3-deoxy-D-gluconate from pectin: step 1/5.</text>
</comment>
<dbReference type="FunFam" id="2.160.20.10:FF:000013">
    <property type="entry name" value="Pectinesterase"/>
    <property type="match status" value="1"/>
</dbReference>
<dbReference type="InterPro" id="IPR011050">
    <property type="entry name" value="Pectin_lyase_fold/virulence"/>
</dbReference>